<proteinExistence type="predicted"/>
<evidence type="ECO:0000256" key="1">
    <source>
        <dbReference type="SAM" id="MobiDB-lite"/>
    </source>
</evidence>
<organism evidence="4 6">
    <name type="scientific">Streptomyces platensis</name>
    <dbReference type="NCBI Taxonomy" id="58346"/>
    <lineage>
        <taxon>Bacteria</taxon>
        <taxon>Bacillati</taxon>
        <taxon>Actinomycetota</taxon>
        <taxon>Actinomycetes</taxon>
        <taxon>Kitasatosporales</taxon>
        <taxon>Streptomycetaceae</taxon>
        <taxon>Streptomyces</taxon>
    </lineage>
</organism>
<evidence type="ECO:0000256" key="2">
    <source>
        <dbReference type="SAM" id="Phobius"/>
    </source>
</evidence>
<name>A0AAE6TMV1_STRPT</name>
<accession>A0AAE6TMV1</accession>
<dbReference type="Proteomes" id="UP000325458">
    <property type="component" value="Chromosome"/>
</dbReference>
<sequence length="198" mass="20823">MPLTPLSYTEISQALDHTDICRLLDADTTRLLTASNTPAVPRPRPAPELADTQTASARPAADPADLAAIWQHIREEEHRRAAQFSPPPPAWARPAPPAAPAVPAWVWRYSALALSTGGAVGLAGWGIGQTAAWGPYLEPALYTLAVIAAGGAACAMAAASLLGKVISAIRARLERPHITQHITATGFLGRANGTINHR</sequence>
<reference evidence="4 6" key="2">
    <citation type="submission" date="2017-09" db="EMBL/GenBank/DDBJ databases">
        <authorList>
            <person name="Lee N."/>
            <person name="Cho B.-K."/>
        </authorList>
    </citation>
    <scope>NUCLEOTIDE SEQUENCE [LARGE SCALE GENOMIC DNA]</scope>
    <source>
        <strain evidence="4 6">ATCC 23948</strain>
    </source>
</reference>
<dbReference type="EMBL" id="CP023691">
    <property type="protein sequence ID" value="QEV53236.1"/>
    <property type="molecule type" value="Genomic_DNA"/>
</dbReference>
<keyword evidence="2" id="KW-0472">Membrane</keyword>
<keyword evidence="2" id="KW-0812">Transmembrane</keyword>
<dbReference type="GeneID" id="90925098"/>
<feature type="transmembrane region" description="Helical" evidence="2">
    <location>
        <begin position="140"/>
        <end position="162"/>
    </location>
</feature>
<dbReference type="EMBL" id="MIGA01000013">
    <property type="protein sequence ID" value="OSY46079.1"/>
    <property type="molecule type" value="Genomic_DNA"/>
</dbReference>
<dbReference type="Proteomes" id="UP000194225">
    <property type="component" value="Unassembled WGS sequence"/>
</dbReference>
<dbReference type="KEGG" id="spla:CP981_17560"/>
<dbReference type="AlphaFoldDB" id="A0AAE6TMV1"/>
<evidence type="ECO:0000313" key="4">
    <source>
        <dbReference type="EMBL" id="QEV53236.1"/>
    </source>
</evidence>
<evidence type="ECO:0000313" key="6">
    <source>
        <dbReference type="Proteomes" id="UP000325458"/>
    </source>
</evidence>
<reference evidence="3 5" key="1">
    <citation type="submission" date="2016-09" db="EMBL/GenBank/DDBJ databases">
        <title>Streptomyces platensis DSM40041, a candidate organism with high potential of specific P450 cytochromes.</title>
        <authorList>
            <person name="Grumaz C."/>
            <person name="Vainshtein Y."/>
            <person name="Kirstahler P."/>
            <person name="Sohn K."/>
        </authorList>
    </citation>
    <scope>NUCLEOTIDE SEQUENCE [LARGE SCALE GENOMIC DNA]</scope>
    <source>
        <strain evidence="3 5">DSM 40041</strain>
    </source>
</reference>
<evidence type="ECO:0000313" key="5">
    <source>
        <dbReference type="Proteomes" id="UP000194225"/>
    </source>
</evidence>
<dbReference type="RefSeq" id="WP_085924436.1">
    <property type="nucleotide sequence ID" value="NZ_BAABSS010000088.1"/>
</dbReference>
<feature type="transmembrane region" description="Helical" evidence="2">
    <location>
        <begin position="109"/>
        <end position="128"/>
    </location>
</feature>
<keyword evidence="2" id="KW-1133">Transmembrane helix</keyword>
<gene>
    <name evidence="3" type="ORF">BG653_02579</name>
    <name evidence="4" type="ORF">CP981_17560</name>
</gene>
<feature type="region of interest" description="Disordered" evidence="1">
    <location>
        <begin position="34"/>
        <end position="61"/>
    </location>
</feature>
<protein>
    <submittedName>
        <fullName evidence="4">Uncharacterized protein</fullName>
    </submittedName>
</protein>
<evidence type="ECO:0000313" key="3">
    <source>
        <dbReference type="EMBL" id="OSY46079.1"/>
    </source>
</evidence>
<keyword evidence="5" id="KW-1185">Reference proteome</keyword>